<sequence length="320" mass="35412">MNKKTNTLKGIFFLFLCCFSLNNNAQNKVLFVKDVPVKMKSQSTYSFFIGYEVEEDSDLAMDISGGSNKFWAGKTVPVAKGKGVFQFTISTNKTPSPGKGYRVLVSVRERGGDWKTEKASSIIRNVEITSKDKVVTDDATFSLATPTSLTSREKFEFEINYKASEPRLLQVALWNGGQWIGASKNKTIQTGEGTVKVTISTGAPAVGNTYRYVLYYGSGAGFPNTNIVSKELSGIQITKAVKTLTLDDLKEKSVTIAINKNSSELTLPIQSSFEFIRIITTRGQIIKESKNTNTILINDLPKGSYYAITNTDDFYKFSKF</sequence>
<comment type="caution">
    <text evidence="2">The sequence shown here is derived from an EMBL/GenBank/DDBJ whole genome shotgun (WGS) entry which is preliminary data.</text>
</comment>
<evidence type="ECO:0000256" key="1">
    <source>
        <dbReference type="SAM" id="SignalP"/>
    </source>
</evidence>
<dbReference type="Proteomes" id="UP000238882">
    <property type="component" value="Unassembled WGS sequence"/>
</dbReference>
<gene>
    <name evidence="2" type="ORF">BTO18_16390</name>
</gene>
<protein>
    <recommendedName>
        <fullName evidence="4">Secretion system C-terminal sorting domain-containing protein</fullName>
    </recommendedName>
</protein>
<evidence type="ECO:0000313" key="2">
    <source>
        <dbReference type="EMBL" id="PQJ80655.1"/>
    </source>
</evidence>
<organism evidence="2 3">
    <name type="scientific">Polaribacter porphyrae</name>
    <dbReference type="NCBI Taxonomy" id="1137780"/>
    <lineage>
        <taxon>Bacteria</taxon>
        <taxon>Pseudomonadati</taxon>
        <taxon>Bacteroidota</taxon>
        <taxon>Flavobacteriia</taxon>
        <taxon>Flavobacteriales</taxon>
        <taxon>Flavobacteriaceae</taxon>
    </lineage>
</organism>
<feature type="chain" id="PRO_5015646225" description="Secretion system C-terminal sorting domain-containing protein" evidence="1">
    <location>
        <begin position="26"/>
        <end position="320"/>
    </location>
</feature>
<dbReference type="RefSeq" id="WP_105017258.1">
    <property type="nucleotide sequence ID" value="NZ_MSCN01000001.1"/>
</dbReference>
<proteinExistence type="predicted"/>
<feature type="signal peptide" evidence="1">
    <location>
        <begin position="1"/>
        <end position="25"/>
    </location>
</feature>
<evidence type="ECO:0000313" key="3">
    <source>
        <dbReference type="Proteomes" id="UP000238882"/>
    </source>
</evidence>
<dbReference type="EMBL" id="MSCN01000001">
    <property type="protein sequence ID" value="PQJ80655.1"/>
    <property type="molecule type" value="Genomic_DNA"/>
</dbReference>
<keyword evidence="1" id="KW-0732">Signal</keyword>
<keyword evidence="3" id="KW-1185">Reference proteome</keyword>
<dbReference type="AlphaFoldDB" id="A0A2S7WSS4"/>
<name>A0A2S7WSS4_9FLAO</name>
<evidence type="ECO:0008006" key="4">
    <source>
        <dbReference type="Google" id="ProtNLM"/>
    </source>
</evidence>
<accession>A0A2S7WSS4</accession>
<dbReference type="OrthoDB" id="7443339at2"/>
<reference evidence="2 3" key="1">
    <citation type="submission" date="2016-12" db="EMBL/GenBank/DDBJ databases">
        <title>Trade-off between light-utilization and light-protection in marine flavobacteria.</title>
        <authorList>
            <person name="Kumagai Y."/>
            <person name="Yoshizawa S."/>
            <person name="Kogure K."/>
            <person name="Iwasaki W."/>
        </authorList>
    </citation>
    <scope>NUCLEOTIDE SEQUENCE [LARGE SCALE GENOMIC DNA]</scope>
    <source>
        <strain evidence="2 3">NBRC 108759</strain>
    </source>
</reference>